<dbReference type="PANTHER" id="PTHR12919:SF20">
    <property type="entry name" value="SMALL RIBOSOMAL SUBUNIT PROTEIN BS16M"/>
    <property type="match status" value="1"/>
</dbReference>
<dbReference type="GO" id="GO:0006412">
    <property type="term" value="P:translation"/>
    <property type="evidence" value="ECO:0007669"/>
    <property type="project" value="UniProtKB-UniRule"/>
</dbReference>
<evidence type="ECO:0000256" key="2">
    <source>
        <dbReference type="ARBA" id="ARBA00023274"/>
    </source>
</evidence>
<dbReference type="InterPro" id="IPR000307">
    <property type="entry name" value="Ribosomal_bS16"/>
</dbReference>
<dbReference type="HAMAP" id="MF_00385">
    <property type="entry name" value="Ribosomal_bS16"/>
    <property type="match status" value="1"/>
</dbReference>
<dbReference type="SUPFAM" id="SSF54565">
    <property type="entry name" value="Ribosomal protein S16"/>
    <property type="match status" value="1"/>
</dbReference>
<dbReference type="GO" id="GO:0015935">
    <property type="term" value="C:small ribosomal subunit"/>
    <property type="evidence" value="ECO:0007669"/>
    <property type="project" value="TreeGrafter"/>
</dbReference>
<dbReference type="AlphaFoldDB" id="A0A2M7E9C4"/>
<evidence type="ECO:0000313" key="5">
    <source>
        <dbReference type="Proteomes" id="UP000228886"/>
    </source>
</evidence>
<dbReference type="GO" id="GO:0005737">
    <property type="term" value="C:cytoplasm"/>
    <property type="evidence" value="ECO:0007669"/>
    <property type="project" value="UniProtKB-ARBA"/>
</dbReference>
<dbReference type="PROSITE" id="PS00732">
    <property type="entry name" value="RIBOSOMAL_S16"/>
    <property type="match status" value="1"/>
</dbReference>
<dbReference type="Pfam" id="PF00886">
    <property type="entry name" value="Ribosomal_S16"/>
    <property type="match status" value="1"/>
</dbReference>
<reference evidence="5" key="1">
    <citation type="submission" date="2017-09" db="EMBL/GenBank/DDBJ databases">
        <title>Depth-based differentiation of microbial function through sediment-hosted aquifers and enrichment of novel symbionts in the deep terrestrial subsurface.</title>
        <authorList>
            <person name="Probst A.J."/>
            <person name="Ladd B."/>
            <person name="Jarett J.K."/>
            <person name="Geller-Mcgrath D.E."/>
            <person name="Sieber C.M.K."/>
            <person name="Emerson J.B."/>
            <person name="Anantharaman K."/>
            <person name="Thomas B.C."/>
            <person name="Malmstrom R."/>
            <person name="Stieglmeier M."/>
            <person name="Klingl A."/>
            <person name="Woyke T."/>
            <person name="Ryan C.M."/>
            <person name="Banfield J.F."/>
        </authorList>
    </citation>
    <scope>NUCLEOTIDE SEQUENCE [LARGE SCALE GENOMIC DNA]</scope>
</reference>
<comment type="similarity">
    <text evidence="3">Belongs to the bacterial ribosomal protein bS16 family.</text>
</comment>
<evidence type="ECO:0000313" key="4">
    <source>
        <dbReference type="EMBL" id="PIV64295.1"/>
    </source>
</evidence>
<dbReference type="NCBIfam" id="TIGR00002">
    <property type="entry name" value="S16"/>
    <property type="match status" value="1"/>
</dbReference>
<evidence type="ECO:0000256" key="1">
    <source>
        <dbReference type="ARBA" id="ARBA00022980"/>
    </source>
</evidence>
<sequence length="82" mass="9476">MMVRIRLKRIGAKKKPFYRVIVVDRRKDGMGDVIETIGSYDNRSNPKVIKINRERAVYWLKMGAQPTETVKSLLRKGKISGN</sequence>
<name>A0A2M7E9C4_9BACT</name>
<dbReference type="EMBL" id="PETL01000143">
    <property type="protein sequence ID" value="PIV64295.1"/>
    <property type="molecule type" value="Genomic_DNA"/>
</dbReference>
<dbReference type="Gene3D" id="3.30.1320.10">
    <property type="match status" value="1"/>
</dbReference>
<comment type="caution">
    <text evidence="4">The sequence shown here is derived from an EMBL/GenBank/DDBJ whole genome shotgun (WGS) entry which is preliminary data.</text>
</comment>
<gene>
    <name evidence="3 4" type="primary">rpsP</name>
    <name evidence="4" type="ORF">COS11_02925</name>
</gene>
<organism evidence="4 5">
    <name type="scientific">bacterium (Candidatus Ratteibacteria) CG01_land_8_20_14_3_00_40_19</name>
    <dbReference type="NCBI Taxonomy" id="2014290"/>
    <lineage>
        <taxon>Bacteria</taxon>
        <taxon>Candidatus Ratteibacteria</taxon>
    </lineage>
</organism>
<dbReference type="Proteomes" id="UP000228886">
    <property type="component" value="Unassembled WGS sequence"/>
</dbReference>
<keyword evidence="1 3" id="KW-0689">Ribosomal protein</keyword>
<protein>
    <recommendedName>
        <fullName evidence="3">Small ribosomal subunit protein bS16</fullName>
    </recommendedName>
</protein>
<dbReference type="InterPro" id="IPR020592">
    <property type="entry name" value="Ribosomal_bS16_CS"/>
</dbReference>
<dbReference type="GO" id="GO:0003735">
    <property type="term" value="F:structural constituent of ribosome"/>
    <property type="evidence" value="ECO:0007669"/>
    <property type="project" value="InterPro"/>
</dbReference>
<evidence type="ECO:0000256" key="3">
    <source>
        <dbReference type="HAMAP-Rule" id="MF_00385"/>
    </source>
</evidence>
<dbReference type="PANTHER" id="PTHR12919">
    <property type="entry name" value="30S RIBOSOMAL PROTEIN S16"/>
    <property type="match status" value="1"/>
</dbReference>
<accession>A0A2M7E9C4</accession>
<proteinExistence type="inferred from homology"/>
<dbReference type="InterPro" id="IPR023803">
    <property type="entry name" value="Ribosomal_bS16_dom_sf"/>
</dbReference>
<keyword evidence="2 3" id="KW-0687">Ribonucleoprotein</keyword>